<dbReference type="Proteomes" id="UP001185254">
    <property type="component" value="Unassembled WGS sequence"/>
</dbReference>
<dbReference type="PROSITE" id="PS50914">
    <property type="entry name" value="BON"/>
    <property type="match status" value="1"/>
</dbReference>
<feature type="domain" description="BON" evidence="3">
    <location>
        <begin position="49"/>
        <end position="117"/>
    </location>
</feature>
<evidence type="ECO:0000259" key="3">
    <source>
        <dbReference type="PROSITE" id="PS50914"/>
    </source>
</evidence>
<feature type="compositionally biased region" description="Polar residues" evidence="1">
    <location>
        <begin position="26"/>
        <end position="39"/>
    </location>
</feature>
<protein>
    <submittedName>
        <fullName evidence="4">Osmotically-inducible protein OsmY</fullName>
    </submittedName>
</protein>
<dbReference type="EMBL" id="JAVDQN010000002">
    <property type="protein sequence ID" value="MDR6376160.1"/>
    <property type="molecule type" value="Genomic_DNA"/>
</dbReference>
<keyword evidence="5" id="KW-1185">Reference proteome</keyword>
<dbReference type="InterPro" id="IPR007055">
    <property type="entry name" value="BON_dom"/>
</dbReference>
<feature type="signal peptide" evidence="2">
    <location>
        <begin position="1"/>
        <end position="24"/>
    </location>
</feature>
<dbReference type="Pfam" id="PF04972">
    <property type="entry name" value="BON"/>
    <property type="match status" value="1"/>
</dbReference>
<organism evidence="4 5">
    <name type="scientific">Paraburkholderia caledonica</name>
    <dbReference type="NCBI Taxonomy" id="134536"/>
    <lineage>
        <taxon>Bacteria</taxon>
        <taxon>Pseudomonadati</taxon>
        <taxon>Pseudomonadota</taxon>
        <taxon>Betaproteobacteria</taxon>
        <taxon>Burkholderiales</taxon>
        <taxon>Burkholderiaceae</taxon>
        <taxon>Paraburkholderia</taxon>
    </lineage>
</organism>
<gene>
    <name evidence="4" type="ORF">J2776_002860</name>
</gene>
<reference evidence="4 5" key="1">
    <citation type="submission" date="2023-07" db="EMBL/GenBank/DDBJ databases">
        <title>Sorghum-associated microbial communities from plants grown in Nebraska, USA.</title>
        <authorList>
            <person name="Schachtman D."/>
        </authorList>
    </citation>
    <scope>NUCLEOTIDE SEQUENCE [LARGE SCALE GENOMIC DNA]</scope>
    <source>
        <strain evidence="4 5">DS1039</strain>
    </source>
</reference>
<dbReference type="Gene3D" id="3.30.1340.30">
    <property type="match status" value="1"/>
</dbReference>
<keyword evidence="2" id="KW-0732">Signal</keyword>
<comment type="caution">
    <text evidence="4">The sequence shown here is derived from an EMBL/GenBank/DDBJ whole genome shotgun (WGS) entry which is preliminary data.</text>
</comment>
<sequence>MRFNRLFVAAATVMLMATTSLAVAQEATSVDTPASTSKPTSDKKALHAQNRAAQKKIRQSLVKAKGLDTSNISVIVRGDKVTLAGSVKDASEIDSAVNAATAAADGKTIDNRLTIRQPGK</sequence>
<feature type="chain" id="PRO_5045924349" evidence="2">
    <location>
        <begin position="25"/>
        <end position="120"/>
    </location>
</feature>
<feature type="region of interest" description="Disordered" evidence="1">
    <location>
        <begin position="26"/>
        <end position="52"/>
    </location>
</feature>
<proteinExistence type="predicted"/>
<accession>A0ABU1KYV7</accession>
<evidence type="ECO:0000313" key="4">
    <source>
        <dbReference type="EMBL" id="MDR6376160.1"/>
    </source>
</evidence>
<evidence type="ECO:0000256" key="1">
    <source>
        <dbReference type="SAM" id="MobiDB-lite"/>
    </source>
</evidence>
<name>A0ABU1KYV7_9BURK</name>
<evidence type="ECO:0000313" key="5">
    <source>
        <dbReference type="Proteomes" id="UP001185254"/>
    </source>
</evidence>
<dbReference type="RefSeq" id="WP_310066576.1">
    <property type="nucleotide sequence ID" value="NZ_JAVDQN010000002.1"/>
</dbReference>
<evidence type="ECO:0000256" key="2">
    <source>
        <dbReference type="SAM" id="SignalP"/>
    </source>
</evidence>